<sequence>MSENQTVNNIIRPPQFIAAGVPLSASTSAAVQTRGTPSTLNLDDIFGDCFFTPEGEAIFLSENPQLQQQIQKQQQDQQLSQVSFLASGEATPSQNASRPMDGAGFVPVPQAGGIVTTGLHNPKASVTVMGNFSSDAAPPAAPFAQAPQRPHHLQYAYVQAGGTQAPVTTGDSVSSGIAKRGRGGAGTKSEPNNKADRRERNREHAKRSRIRKKFLLESLQQSVSLLKEENEKLKGAIRSHLGDKEADALLSKKALADAAGSGGGLIANSAADANKVLDDPDFSFIKALQTAQQNFVVTDPSLPDNPIVYATQGFLNLTGYTLDQVLGRNCRFLQGPETDPKAVEKIRNAIEEGSDMSVCLLNYRVDGTTFWNQFFIAALRDAGGDITNYVGVQCKVSDQYAASVCKKQEEADEAAALDAGASDHNQES</sequence>
<proteinExistence type="predicted"/>
<dbReference type="InterPro" id="IPR001610">
    <property type="entry name" value="PAC"/>
</dbReference>
<feature type="compositionally biased region" description="Polar residues" evidence="4">
    <location>
        <begin position="164"/>
        <end position="175"/>
    </location>
</feature>
<dbReference type="Proteomes" id="UP001530377">
    <property type="component" value="Unassembled WGS sequence"/>
</dbReference>
<feature type="domain" description="PAS" evidence="5">
    <location>
        <begin position="286"/>
        <end position="353"/>
    </location>
</feature>
<dbReference type="InterPro" id="IPR035965">
    <property type="entry name" value="PAS-like_dom_sf"/>
</dbReference>
<keyword evidence="9" id="KW-1185">Reference proteome</keyword>
<dbReference type="CDD" id="cd00130">
    <property type="entry name" value="PAS"/>
    <property type="match status" value="1"/>
</dbReference>
<dbReference type="Gene3D" id="3.30.450.20">
    <property type="entry name" value="PAS domain"/>
    <property type="match status" value="1"/>
</dbReference>
<feature type="region of interest" description="Disordered" evidence="4">
    <location>
        <begin position="164"/>
        <end position="209"/>
    </location>
</feature>
<protein>
    <recommendedName>
        <fullName evidence="10">LOV domain-containing protein</fullName>
    </recommendedName>
</protein>
<dbReference type="PROSITE" id="PS50113">
    <property type="entry name" value="PAC"/>
    <property type="match status" value="1"/>
</dbReference>
<dbReference type="PANTHER" id="PTHR47429">
    <property type="entry name" value="PROTEIN TWIN LOV 1"/>
    <property type="match status" value="1"/>
</dbReference>
<evidence type="ECO:0000313" key="9">
    <source>
        <dbReference type="Proteomes" id="UP001530377"/>
    </source>
</evidence>
<feature type="domain" description="PAC" evidence="6">
    <location>
        <begin position="354"/>
        <end position="408"/>
    </location>
</feature>
<evidence type="ECO:0000256" key="3">
    <source>
        <dbReference type="ARBA" id="ARBA00022991"/>
    </source>
</evidence>
<evidence type="ECO:0000256" key="1">
    <source>
        <dbReference type="ARBA" id="ARBA00022630"/>
    </source>
</evidence>
<evidence type="ECO:0008006" key="10">
    <source>
        <dbReference type="Google" id="ProtNLM"/>
    </source>
</evidence>
<keyword evidence="2" id="KW-0288">FMN</keyword>
<dbReference type="CDD" id="cd14809">
    <property type="entry name" value="bZIP_AUREO-like"/>
    <property type="match status" value="1"/>
</dbReference>
<dbReference type="SUPFAM" id="SSF55785">
    <property type="entry name" value="PYP-like sensor domain (PAS domain)"/>
    <property type="match status" value="1"/>
</dbReference>
<dbReference type="PANTHER" id="PTHR47429:SF2">
    <property type="entry name" value="PROTEIN TWIN LOV 1"/>
    <property type="match status" value="1"/>
</dbReference>
<comment type="caution">
    <text evidence="8">The sequence shown here is derived from an EMBL/GenBank/DDBJ whole genome shotgun (WGS) entry which is preliminary data.</text>
</comment>
<organism evidence="8 9">
    <name type="scientific">Cyclostephanos tholiformis</name>
    <dbReference type="NCBI Taxonomy" id="382380"/>
    <lineage>
        <taxon>Eukaryota</taxon>
        <taxon>Sar</taxon>
        <taxon>Stramenopiles</taxon>
        <taxon>Ochrophyta</taxon>
        <taxon>Bacillariophyta</taxon>
        <taxon>Coscinodiscophyceae</taxon>
        <taxon>Thalassiosirophycidae</taxon>
        <taxon>Stephanodiscales</taxon>
        <taxon>Stephanodiscaceae</taxon>
        <taxon>Cyclostephanos</taxon>
    </lineage>
</organism>
<evidence type="ECO:0000259" key="5">
    <source>
        <dbReference type="PROSITE" id="PS50112"/>
    </source>
</evidence>
<dbReference type="SUPFAM" id="SSF57959">
    <property type="entry name" value="Leucine zipper domain"/>
    <property type="match status" value="1"/>
</dbReference>
<evidence type="ECO:0000256" key="4">
    <source>
        <dbReference type="SAM" id="MobiDB-lite"/>
    </source>
</evidence>
<dbReference type="InterPro" id="IPR000014">
    <property type="entry name" value="PAS"/>
</dbReference>
<evidence type="ECO:0000256" key="2">
    <source>
        <dbReference type="ARBA" id="ARBA00022643"/>
    </source>
</evidence>
<keyword evidence="1" id="KW-0285">Flavoprotein</keyword>
<evidence type="ECO:0000259" key="6">
    <source>
        <dbReference type="PROSITE" id="PS50113"/>
    </source>
</evidence>
<dbReference type="EMBL" id="JALLPB020000084">
    <property type="protein sequence ID" value="KAL3821800.1"/>
    <property type="molecule type" value="Genomic_DNA"/>
</dbReference>
<gene>
    <name evidence="8" type="ORF">ACHAXA_008793</name>
</gene>
<feature type="domain" description="BZIP" evidence="7">
    <location>
        <begin position="191"/>
        <end position="234"/>
    </location>
</feature>
<dbReference type="InterPro" id="IPR004827">
    <property type="entry name" value="bZIP"/>
</dbReference>
<dbReference type="PROSITE" id="PS50112">
    <property type="entry name" value="PAS"/>
    <property type="match status" value="1"/>
</dbReference>
<dbReference type="NCBIfam" id="TIGR00229">
    <property type="entry name" value="sensory_box"/>
    <property type="match status" value="1"/>
</dbReference>
<dbReference type="AlphaFoldDB" id="A0ABD3SBN4"/>
<dbReference type="FunFam" id="3.30.450.20:FF:000135">
    <property type="entry name" value="Ptaureo1a lov2 domain"/>
    <property type="match status" value="1"/>
</dbReference>
<reference evidence="8 9" key="1">
    <citation type="submission" date="2024-10" db="EMBL/GenBank/DDBJ databases">
        <title>Updated reference genomes for cyclostephanoid diatoms.</title>
        <authorList>
            <person name="Roberts W.R."/>
            <person name="Alverson A.J."/>
        </authorList>
    </citation>
    <scope>NUCLEOTIDE SEQUENCE [LARGE SCALE GENOMIC DNA]</scope>
    <source>
        <strain evidence="8 9">AJA228-03</strain>
    </source>
</reference>
<dbReference type="Pfam" id="PF13426">
    <property type="entry name" value="PAS_9"/>
    <property type="match status" value="1"/>
</dbReference>
<dbReference type="InterPro" id="IPR000700">
    <property type="entry name" value="PAS-assoc_C"/>
</dbReference>
<name>A0ABD3SBN4_9STRA</name>
<evidence type="ECO:0000259" key="7">
    <source>
        <dbReference type="PROSITE" id="PS50217"/>
    </source>
</evidence>
<keyword evidence="3" id="KW-0157">Chromophore</keyword>
<dbReference type="InterPro" id="IPR046347">
    <property type="entry name" value="bZIP_sf"/>
</dbReference>
<dbReference type="Gene3D" id="1.20.5.170">
    <property type="match status" value="1"/>
</dbReference>
<dbReference type="SMART" id="SM00086">
    <property type="entry name" value="PAC"/>
    <property type="match status" value="1"/>
</dbReference>
<accession>A0ABD3SBN4</accession>
<evidence type="ECO:0000313" key="8">
    <source>
        <dbReference type="EMBL" id="KAL3821800.1"/>
    </source>
</evidence>
<feature type="compositionally biased region" description="Basic and acidic residues" evidence="4">
    <location>
        <begin position="191"/>
        <end position="202"/>
    </location>
</feature>
<dbReference type="PROSITE" id="PS50217">
    <property type="entry name" value="BZIP"/>
    <property type="match status" value="1"/>
</dbReference>
<dbReference type="Pfam" id="PF00170">
    <property type="entry name" value="bZIP_1"/>
    <property type="match status" value="1"/>
</dbReference>